<feature type="non-terminal residue" evidence="1">
    <location>
        <position position="1"/>
    </location>
</feature>
<dbReference type="Proteomes" id="UP001057452">
    <property type="component" value="Chromosome 11"/>
</dbReference>
<name>A0ACB9WVB6_CHAAC</name>
<feature type="non-terminal residue" evidence="1">
    <location>
        <position position="81"/>
    </location>
</feature>
<keyword evidence="2" id="KW-1185">Reference proteome</keyword>
<proteinExistence type="predicted"/>
<accession>A0ACB9WVB6</accession>
<evidence type="ECO:0000313" key="1">
    <source>
        <dbReference type="EMBL" id="KAI4817727.1"/>
    </source>
</evidence>
<comment type="caution">
    <text evidence="1">The sequence shown here is derived from an EMBL/GenBank/DDBJ whole genome shotgun (WGS) entry which is preliminary data.</text>
</comment>
<reference evidence="1" key="1">
    <citation type="submission" date="2022-05" db="EMBL/GenBank/DDBJ databases">
        <title>Chromosome-level genome of Chaenocephalus aceratus.</title>
        <authorList>
            <person name="Park H."/>
        </authorList>
    </citation>
    <scope>NUCLEOTIDE SEQUENCE</scope>
    <source>
        <strain evidence="1">KU_202001</strain>
    </source>
</reference>
<evidence type="ECO:0000313" key="2">
    <source>
        <dbReference type="Proteomes" id="UP001057452"/>
    </source>
</evidence>
<sequence length="81" mass="8451">YGEAGSSSSDDFDEPSVKLFLATVGCWENVHGEVEGDNPAASDISTRTADANNSERPYGADRFLNACSSSSLTSPTCGAEQ</sequence>
<gene>
    <name evidence="1" type="ORF">KUCAC02_011107</name>
</gene>
<protein>
    <submittedName>
        <fullName evidence="1">Uncharacterized protein</fullName>
    </submittedName>
</protein>
<dbReference type="EMBL" id="CM043795">
    <property type="protein sequence ID" value="KAI4817727.1"/>
    <property type="molecule type" value="Genomic_DNA"/>
</dbReference>
<organism evidence="1 2">
    <name type="scientific">Chaenocephalus aceratus</name>
    <name type="common">Blackfin icefish</name>
    <name type="synonym">Chaenichthys aceratus</name>
    <dbReference type="NCBI Taxonomy" id="36190"/>
    <lineage>
        <taxon>Eukaryota</taxon>
        <taxon>Metazoa</taxon>
        <taxon>Chordata</taxon>
        <taxon>Craniata</taxon>
        <taxon>Vertebrata</taxon>
        <taxon>Euteleostomi</taxon>
        <taxon>Actinopterygii</taxon>
        <taxon>Neopterygii</taxon>
        <taxon>Teleostei</taxon>
        <taxon>Neoteleostei</taxon>
        <taxon>Acanthomorphata</taxon>
        <taxon>Eupercaria</taxon>
        <taxon>Perciformes</taxon>
        <taxon>Notothenioidei</taxon>
        <taxon>Channichthyidae</taxon>
        <taxon>Chaenocephalus</taxon>
    </lineage>
</organism>